<feature type="region of interest" description="Disordered" evidence="3">
    <location>
        <begin position="486"/>
        <end position="608"/>
    </location>
</feature>
<feature type="compositionally biased region" description="Gly residues" evidence="3">
    <location>
        <begin position="48"/>
        <end position="64"/>
    </location>
</feature>
<dbReference type="AlphaFoldDB" id="A0AAD7SM75"/>
<dbReference type="InterPro" id="IPR002164">
    <property type="entry name" value="NAP_family"/>
</dbReference>
<feature type="compositionally biased region" description="Acidic residues" evidence="3">
    <location>
        <begin position="237"/>
        <end position="246"/>
    </location>
</feature>
<feature type="region of interest" description="Disordered" evidence="3">
    <location>
        <begin position="299"/>
        <end position="323"/>
    </location>
</feature>
<organism evidence="4 5">
    <name type="scientific">Aldrovandia affinis</name>
    <dbReference type="NCBI Taxonomy" id="143900"/>
    <lineage>
        <taxon>Eukaryota</taxon>
        <taxon>Metazoa</taxon>
        <taxon>Chordata</taxon>
        <taxon>Craniata</taxon>
        <taxon>Vertebrata</taxon>
        <taxon>Euteleostomi</taxon>
        <taxon>Actinopterygii</taxon>
        <taxon>Neopterygii</taxon>
        <taxon>Teleostei</taxon>
        <taxon>Notacanthiformes</taxon>
        <taxon>Halosauridae</taxon>
        <taxon>Aldrovandia</taxon>
    </lineage>
</organism>
<protein>
    <submittedName>
        <fullName evidence="4">Uncharacterized protein</fullName>
    </submittedName>
</protein>
<dbReference type="SUPFAM" id="SSF143113">
    <property type="entry name" value="NAP-like"/>
    <property type="match status" value="1"/>
</dbReference>
<dbReference type="InterPro" id="IPR037231">
    <property type="entry name" value="NAP-like_sf"/>
</dbReference>
<feature type="region of interest" description="Disordered" evidence="3">
    <location>
        <begin position="656"/>
        <end position="684"/>
    </location>
</feature>
<dbReference type="Gene3D" id="3.30.1120.90">
    <property type="entry name" value="Nucleosome assembly protein"/>
    <property type="match status" value="1"/>
</dbReference>
<proteinExistence type="inferred from homology"/>
<feature type="compositionally biased region" description="Basic and acidic residues" evidence="3">
    <location>
        <begin position="66"/>
        <end position="82"/>
    </location>
</feature>
<dbReference type="PANTHER" id="PTHR11875">
    <property type="entry name" value="TESTIS-SPECIFIC Y-ENCODED PROTEIN"/>
    <property type="match status" value="1"/>
</dbReference>
<reference evidence="4" key="1">
    <citation type="journal article" date="2023" name="Science">
        <title>Genome structures resolve the early diversification of teleost fishes.</title>
        <authorList>
            <person name="Parey E."/>
            <person name="Louis A."/>
            <person name="Montfort J."/>
            <person name="Bouchez O."/>
            <person name="Roques C."/>
            <person name="Iampietro C."/>
            <person name="Lluch J."/>
            <person name="Castinel A."/>
            <person name="Donnadieu C."/>
            <person name="Desvignes T."/>
            <person name="Floi Bucao C."/>
            <person name="Jouanno E."/>
            <person name="Wen M."/>
            <person name="Mejri S."/>
            <person name="Dirks R."/>
            <person name="Jansen H."/>
            <person name="Henkel C."/>
            <person name="Chen W.J."/>
            <person name="Zahm M."/>
            <person name="Cabau C."/>
            <person name="Klopp C."/>
            <person name="Thompson A.W."/>
            <person name="Robinson-Rechavi M."/>
            <person name="Braasch I."/>
            <person name="Lecointre G."/>
            <person name="Bobe J."/>
            <person name="Postlethwait J.H."/>
            <person name="Berthelot C."/>
            <person name="Roest Crollius H."/>
            <person name="Guiguen Y."/>
        </authorList>
    </citation>
    <scope>NUCLEOTIDE SEQUENCE</scope>
    <source>
        <strain evidence="4">NC1722</strain>
    </source>
</reference>
<sequence length="783" mass="84008">MSEPTICKEQSKPSKRRASPEQGCSSLPEKAAKVQEDTEELPLDSSGCGNGGAAQTGGPIGAGGKRAHEESETYAETKEHQNKKACMKNDITPGLSENTDAYPTTSSGRAGPAAVGDAGESERPMDAAVAGASGRGSVLLIGPGHAVSQQQSDWAAMAAAEALASLTRGDEGQESTGKQADIKKNGKRPGKRDSKASGLMDSPKAGVGSKTRAAAADSSTSLPEGGAALDRATADRDTEEEEDDESLLSSSTPDFSSGSEDGNAEDSECAIVSVKMAPETRQAVAQLARLQMQLETLERERRQAAPAPGASAEQAAASAPGPAWRYHQRHPRILGDSKKEREGDLQNELLNHPQLSGHIDENDEDALSYMTNLEIENNGLGYRIGFHFRRNPYFQNSTIIKERNLAMGGSPMSFSNPILWHRGQNLTARGRLVKGPNAFDPYQSFFAWFSDHSSPDRDEIAEILKNDLYRNPLRYYLTPLWEPRVNGSVPRVTNHSNSSECVVISDSEDDVEDDDDDDDDDEEEGVPDASRGEHEQEAERSSEEEDEEVLIDGSEEDEDGELEEEDGVGQQKEDEEELDVEEVEGVEGSGSTEQEEEGDIEINGPSVSDWLPYWGIRGALGGGGESGALGQNWALIGRSGGRVSLQCSALNSEDTGHMAASVPGDTGQRRGETARNGCQVPKGTEQSVFQRRLERRGLAAVRTLDGEPLEPHPVPKPQRIRGPGQEEIGGFPSASDERRSGDLTAMVSRWMRSLQTTQKGATKAPPPQGEAMTSSGVFTAPLL</sequence>
<evidence type="ECO:0000256" key="1">
    <source>
        <dbReference type="ARBA" id="ARBA00009947"/>
    </source>
</evidence>
<keyword evidence="5" id="KW-1185">Reference proteome</keyword>
<name>A0AAD7SM75_9TELE</name>
<feature type="compositionally biased region" description="Basic and acidic residues" evidence="3">
    <location>
        <begin position="530"/>
        <end position="541"/>
    </location>
</feature>
<feature type="compositionally biased region" description="Acidic residues" evidence="3">
    <location>
        <begin position="506"/>
        <end position="526"/>
    </location>
</feature>
<comment type="similarity">
    <text evidence="1 2">Belongs to the nucleosome assembly protein (NAP) family.</text>
</comment>
<evidence type="ECO:0000313" key="4">
    <source>
        <dbReference type="EMBL" id="KAJ8404572.1"/>
    </source>
</evidence>
<feature type="compositionally biased region" description="Low complexity" evidence="3">
    <location>
        <begin position="127"/>
        <end position="138"/>
    </location>
</feature>
<feature type="compositionally biased region" description="Polar residues" evidence="3">
    <location>
        <begin position="95"/>
        <end position="108"/>
    </location>
</feature>
<comment type="caution">
    <text evidence="4">The sequence shown here is derived from an EMBL/GenBank/DDBJ whole genome shotgun (WGS) entry which is preliminary data.</text>
</comment>
<feature type="region of interest" description="Disordered" evidence="3">
    <location>
        <begin position="166"/>
        <end position="268"/>
    </location>
</feature>
<evidence type="ECO:0000256" key="3">
    <source>
        <dbReference type="SAM" id="MobiDB-lite"/>
    </source>
</evidence>
<dbReference type="GO" id="GO:0005634">
    <property type="term" value="C:nucleus"/>
    <property type="evidence" value="ECO:0007669"/>
    <property type="project" value="InterPro"/>
</dbReference>
<feature type="compositionally biased region" description="Acidic residues" evidence="3">
    <location>
        <begin position="542"/>
        <end position="585"/>
    </location>
</feature>
<feature type="region of interest" description="Disordered" evidence="3">
    <location>
        <begin position="1"/>
        <end position="138"/>
    </location>
</feature>
<dbReference type="Pfam" id="PF00956">
    <property type="entry name" value="NAP"/>
    <property type="match status" value="1"/>
</dbReference>
<dbReference type="Proteomes" id="UP001221898">
    <property type="component" value="Unassembled WGS sequence"/>
</dbReference>
<feature type="compositionally biased region" description="Low complexity" evidence="3">
    <location>
        <begin position="304"/>
        <end position="323"/>
    </location>
</feature>
<dbReference type="GO" id="GO:0006334">
    <property type="term" value="P:nucleosome assembly"/>
    <property type="evidence" value="ECO:0007669"/>
    <property type="project" value="InterPro"/>
</dbReference>
<dbReference type="EMBL" id="JAINUG010000052">
    <property type="protein sequence ID" value="KAJ8404572.1"/>
    <property type="molecule type" value="Genomic_DNA"/>
</dbReference>
<evidence type="ECO:0000313" key="5">
    <source>
        <dbReference type="Proteomes" id="UP001221898"/>
    </source>
</evidence>
<evidence type="ECO:0000256" key="2">
    <source>
        <dbReference type="RuleBase" id="RU003876"/>
    </source>
</evidence>
<feature type="compositionally biased region" description="Low complexity" evidence="3">
    <location>
        <begin position="247"/>
        <end position="259"/>
    </location>
</feature>
<accession>A0AAD7SM75</accession>
<feature type="region of interest" description="Disordered" evidence="3">
    <location>
        <begin position="706"/>
        <end position="783"/>
    </location>
</feature>
<gene>
    <name evidence="4" type="ORF">AAFF_G00334350</name>
</gene>